<dbReference type="AlphaFoldDB" id="A0A1L7RGZ8"/>
<gene>
    <name evidence="1" type="primary">ORF_o56</name>
</gene>
<protein>
    <submittedName>
        <fullName evidence="1">Uncharacterized protein</fullName>
    </submittedName>
</protein>
<organism evidence="1">
    <name type="scientific">Staphylococcus saprophyticus</name>
    <dbReference type="NCBI Taxonomy" id="29385"/>
    <lineage>
        <taxon>Bacteria</taxon>
        <taxon>Bacillati</taxon>
        <taxon>Bacillota</taxon>
        <taxon>Bacilli</taxon>
        <taxon>Bacillales</taxon>
        <taxon>Staphylococcaceae</taxon>
        <taxon>Staphylococcus</taxon>
    </lineage>
</organism>
<evidence type="ECO:0000313" key="1">
    <source>
        <dbReference type="EMBL" id="CEO43761.1"/>
    </source>
</evidence>
<name>A0A1L7RGZ8_STASA</name>
<dbReference type="EMBL" id="LN795824">
    <property type="protein sequence ID" value="CEO43761.1"/>
    <property type="molecule type" value="Genomic_DNA"/>
</dbReference>
<sequence length="163" mass="17790">MVGGIQMSYTVLSPLEQDYALGFDKKKNTIILKPLYSNTKVGIAASDGVANSSINYKNGSLTRRVFKNFKDTDGINIVLNNSENSFVANSKDKSVLTVINEEYIGFGIQVDKVEDKGEGLQELVDIAKNKKSVSVQSYASKIGMDNTTIGNIDKIELISVNTK</sequence>
<accession>A0A1L7RGZ8</accession>
<proteinExistence type="predicted"/>
<reference evidence="1" key="1">
    <citation type="submission" date="2015-01" db="EMBL/GenBank/DDBJ databases">
        <title>Novel erm(44)-related macrolide-lincosamide-streptogramin B resistance gene in Staphylococcus saprophyticus.</title>
        <authorList>
            <person name="Wendlandt S."/>
            <person name="Hess S."/>
            <person name="Li J."/>
            <person name="Kadlec K."/>
            <person name="Wang Y."/>
            <person name="Fessler A.T."/>
            <person name="Schwarz S."/>
            <person name="Gallert C."/>
        </authorList>
    </citation>
    <scope>NUCLEOTIDE SEQUENCE</scope>
    <source>
        <strain evidence="1">Ab-7</strain>
    </source>
</reference>